<comment type="caution">
    <text evidence="1">The sequence shown here is derived from an EMBL/GenBank/DDBJ whole genome shotgun (WGS) entry which is preliminary data.</text>
</comment>
<reference evidence="1" key="1">
    <citation type="submission" date="2023-07" db="EMBL/GenBank/DDBJ databases">
        <authorList>
            <person name="Stuckert A."/>
        </authorList>
    </citation>
    <scope>NUCLEOTIDE SEQUENCE</scope>
</reference>
<protein>
    <submittedName>
        <fullName evidence="1">Uncharacterized protein</fullName>
    </submittedName>
</protein>
<proteinExistence type="predicted"/>
<name>A0ABN9LJ52_9NEOB</name>
<sequence length="92" mass="10096">MQRSQGIQGSEIFHVSVPGYQLVAQMIYSGKFGHRRSPYSEDFKPLPFAKLETTAPGVPRSGEENHVMGFAVVTSSSAGDGRLPPMRRRCEG</sequence>
<organism evidence="1 2">
    <name type="scientific">Ranitomeya imitator</name>
    <name type="common">mimic poison frog</name>
    <dbReference type="NCBI Taxonomy" id="111125"/>
    <lineage>
        <taxon>Eukaryota</taxon>
        <taxon>Metazoa</taxon>
        <taxon>Chordata</taxon>
        <taxon>Craniata</taxon>
        <taxon>Vertebrata</taxon>
        <taxon>Euteleostomi</taxon>
        <taxon>Amphibia</taxon>
        <taxon>Batrachia</taxon>
        <taxon>Anura</taxon>
        <taxon>Neobatrachia</taxon>
        <taxon>Hyloidea</taxon>
        <taxon>Dendrobatidae</taxon>
        <taxon>Dendrobatinae</taxon>
        <taxon>Ranitomeya</taxon>
    </lineage>
</organism>
<evidence type="ECO:0000313" key="2">
    <source>
        <dbReference type="Proteomes" id="UP001176940"/>
    </source>
</evidence>
<keyword evidence="2" id="KW-1185">Reference proteome</keyword>
<gene>
    <name evidence="1" type="ORF">RIMI_LOCUS9856815</name>
</gene>
<evidence type="ECO:0000313" key="1">
    <source>
        <dbReference type="EMBL" id="CAJ0943183.1"/>
    </source>
</evidence>
<dbReference type="Proteomes" id="UP001176940">
    <property type="component" value="Unassembled WGS sequence"/>
</dbReference>
<dbReference type="EMBL" id="CAUEEQ010020814">
    <property type="protein sequence ID" value="CAJ0943183.1"/>
    <property type="molecule type" value="Genomic_DNA"/>
</dbReference>
<accession>A0ABN9LJ52</accession>